<sequence length="722" mass="77414">MRILHTLAEPSLGGLEFRTLEQASWLQRHGHDVAIASPSDSAVSRAARERQLTTVDIDFKQAYSPSTILALRRAIKAMRIQLVDSHSRADGKTAALCRDLCAVVRTRHFAKPMRTSPRRRLEWNIGCDHVIATSSVGKQELLAARLVAEARISVVGEWAGDEFFRPADEPDAVLRIRHDLGLPDAEEAYVVATVGMLRPEKGQADLLRVVQRLRALGVPAVGLVVGMATPATKAYAYELYRLAVELGISEHVVFAGHRSDVPDMIHAADVMLVPSAAEAWSRVVPESFARRRPVVASDVGGLPEIVKPGHTGWLAAPGDVAAYVDCILQIRNQPAAAQAIVNHARAFADTHFRLEEKMHRTLEAYRLAMEPGGASQPGLSLLATRPKVLAAGGLAGADLLVCAQTGPREVDVMGKAIAGTPLSNAPPARPAERIEPLEILDHEVLFVGEGARGRTGILLVHGLTSTPQEMSVLARGLHLEGYTVLAVSLVGHSGTLPDLAKPGWLDWLASVRRGADVLASRVDRLIVGGLSAGAVLALALAQERPLHVAGVLALSPAFRHGRSGMPRAARLAILRPVLRILGLGLSRERAPLRIEDETLRGNVLSPQHAGEGGTGDSWGAALEMRKLATSVLRRMHNLRAPCLVLHARQDDVASLSGVLDVVRRARNTNVCLQVLGDGDRGMAMDREQRQVIARVAAFIHEIVDAPAQQEIDAGQGGGVSVA</sequence>
<keyword evidence="4" id="KW-0328">Glycosyltransferase</keyword>
<feature type="domain" description="Serine aminopeptidase S33" evidence="2">
    <location>
        <begin position="457"/>
        <end position="674"/>
    </location>
</feature>
<gene>
    <name evidence="4" type="primary">mshA_4</name>
    <name evidence="4" type="ORF">LMG1861_02337</name>
</gene>
<dbReference type="SUPFAM" id="SSF53756">
    <property type="entry name" value="UDP-Glycosyltransferase/glycogen phosphorylase"/>
    <property type="match status" value="1"/>
</dbReference>
<keyword evidence="4" id="KW-0808">Transferase</keyword>
<dbReference type="Gene3D" id="3.40.50.1820">
    <property type="entry name" value="alpha/beta hydrolase"/>
    <property type="match status" value="1"/>
</dbReference>
<evidence type="ECO:0000313" key="4">
    <source>
        <dbReference type="EMBL" id="CAB3862535.1"/>
    </source>
</evidence>
<evidence type="ECO:0000259" key="2">
    <source>
        <dbReference type="Pfam" id="PF12146"/>
    </source>
</evidence>
<dbReference type="Proteomes" id="UP000494105">
    <property type="component" value="Unassembled WGS sequence"/>
</dbReference>
<evidence type="ECO:0000313" key="5">
    <source>
        <dbReference type="Proteomes" id="UP000494105"/>
    </source>
</evidence>
<dbReference type="RefSeq" id="WP_175128426.1">
    <property type="nucleotide sequence ID" value="NZ_CADILD010000002.1"/>
</dbReference>
<dbReference type="InterPro" id="IPR029058">
    <property type="entry name" value="AB_hydrolase_fold"/>
</dbReference>
<accession>A0A6S7DU62</accession>
<dbReference type="Gene3D" id="3.40.50.2000">
    <property type="entry name" value="Glycogen Phosphorylase B"/>
    <property type="match status" value="2"/>
</dbReference>
<dbReference type="Pfam" id="PF13439">
    <property type="entry name" value="Glyco_transf_4"/>
    <property type="match status" value="1"/>
</dbReference>
<dbReference type="AlphaFoldDB" id="A0A6S7DU62"/>
<organism evidence="4 5">
    <name type="scientific">Achromobacter piechaudii</name>
    <dbReference type="NCBI Taxonomy" id="72556"/>
    <lineage>
        <taxon>Bacteria</taxon>
        <taxon>Pseudomonadati</taxon>
        <taxon>Pseudomonadota</taxon>
        <taxon>Betaproteobacteria</taxon>
        <taxon>Burkholderiales</taxon>
        <taxon>Alcaligenaceae</taxon>
        <taxon>Achromobacter</taxon>
    </lineage>
</organism>
<dbReference type="Pfam" id="PF12146">
    <property type="entry name" value="Hydrolase_4"/>
    <property type="match status" value="1"/>
</dbReference>
<dbReference type="Pfam" id="PF00534">
    <property type="entry name" value="Glycos_transf_1"/>
    <property type="match status" value="1"/>
</dbReference>
<dbReference type="SUPFAM" id="SSF53474">
    <property type="entry name" value="alpha/beta-Hydrolases"/>
    <property type="match status" value="1"/>
</dbReference>
<name>A0A6S7DU62_9BURK</name>
<dbReference type="EC" id="2.4.1.250" evidence="4"/>
<dbReference type="PANTHER" id="PTHR12526">
    <property type="entry name" value="GLYCOSYLTRANSFERASE"/>
    <property type="match status" value="1"/>
</dbReference>
<protein>
    <submittedName>
        <fullName evidence="4">D-inositol-3-phosphate glycosyltransferase</fullName>
        <ecNumber evidence="4">2.4.1.250</ecNumber>
    </submittedName>
</protein>
<dbReference type="InterPro" id="IPR022742">
    <property type="entry name" value="Hydrolase_4"/>
</dbReference>
<evidence type="ECO:0000259" key="3">
    <source>
        <dbReference type="Pfam" id="PF13439"/>
    </source>
</evidence>
<dbReference type="GO" id="GO:0102710">
    <property type="term" value="F:D-inositol-3-phosphate glycosyltransferase activity"/>
    <property type="evidence" value="ECO:0007669"/>
    <property type="project" value="UniProtKB-EC"/>
</dbReference>
<dbReference type="EMBL" id="CADILD010000002">
    <property type="protein sequence ID" value="CAB3862535.1"/>
    <property type="molecule type" value="Genomic_DNA"/>
</dbReference>
<feature type="domain" description="Glycosyl transferase family 1" evidence="1">
    <location>
        <begin position="185"/>
        <end position="345"/>
    </location>
</feature>
<dbReference type="PANTHER" id="PTHR12526:SF636">
    <property type="entry name" value="BLL3647 PROTEIN"/>
    <property type="match status" value="1"/>
</dbReference>
<feature type="domain" description="Glycosyltransferase subfamily 4-like N-terminal" evidence="3">
    <location>
        <begin position="13"/>
        <end position="155"/>
    </location>
</feature>
<dbReference type="InterPro" id="IPR001296">
    <property type="entry name" value="Glyco_trans_1"/>
</dbReference>
<reference evidence="4 5" key="1">
    <citation type="submission" date="2020-04" db="EMBL/GenBank/DDBJ databases">
        <authorList>
            <person name="De Canck E."/>
        </authorList>
    </citation>
    <scope>NUCLEOTIDE SEQUENCE [LARGE SCALE GENOMIC DNA]</scope>
    <source>
        <strain evidence="4 5">LMG 1861</strain>
    </source>
</reference>
<dbReference type="InterPro" id="IPR028098">
    <property type="entry name" value="Glyco_trans_4-like_N"/>
</dbReference>
<evidence type="ECO:0000259" key="1">
    <source>
        <dbReference type="Pfam" id="PF00534"/>
    </source>
</evidence>
<dbReference type="CDD" id="cd03801">
    <property type="entry name" value="GT4_PimA-like"/>
    <property type="match status" value="1"/>
</dbReference>
<proteinExistence type="predicted"/>